<evidence type="ECO:0000256" key="1">
    <source>
        <dbReference type="SAM" id="Phobius"/>
    </source>
</evidence>
<dbReference type="Proteomes" id="UP000242367">
    <property type="component" value="Unassembled WGS sequence"/>
</dbReference>
<organism evidence="2 3">
    <name type="scientific">Actinomadura rubteroloni</name>
    <dbReference type="NCBI Taxonomy" id="1926885"/>
    <lineage>
        <taxon>Bacteria</taxon>
        <taxon>Bacillati</taxon>
        <taxon>Actinomycetota</taxon>
        <taxon>Actinomycetes</taxon>
        <taxon>Streptosporangiales</taxon>
        <taxon>Thermomonosporaceae</taxon>
        <taxon>Actinomadura</taxon>
    </lineage>
</organism>
<evidence type="ECO:0000313" key="2">
    <source>
        <dbReference type="EMBL" id="POM23950.1"/>
    </source>
</evidence>
<reference evidence="2 3" key="1">
    <citation type="journal article" date="2017" name="Chemistry">
        <title>Isolation, Biosynthesis and Chemical Modifications of Rubterolones A-F: Rare Tropolone Alkaloids from Actinomadura sp. 5-2.</title>
        <authorList>
            <person name="Guo H."/>
            <person name="Benndorf R."/>
            <person name="Leichnitz D."/>
            <person name="Klassen J.L."/>
            <person name="Vollmers J."/>
            <person name="Gorls H."/>
            <person name="Steinacker M."/>
            <person name="Weigel C."/>
            <person name="Dahse H.M."/>
            <person name="Kaster A.K."/>
            <person name="de Beer Z.W."/>
            <person name="Poulsen M."/>
            <person name="Beemelmanns C."/>
        </authorList>
    </citation>
    <scope>NUCLEOTIDE SEQUENCE [LARGE SCALE GENOMIC DNA]</scope>
    <source>
        <strain evidence="2 3">5-2</strain>
    </source>
</reference>
<feature type="transmembrane region" description="Helical" evidence="1">
    <location>
        <begin position="82"/>
        <end position="99"/>
    </location>
</feature>
<name>A0A2P4UFX8_9ACTN</name>
<keyword evidence="1" id="KW-1133">Transmembrane helix</keyword>
<dbReference type="InterPro" id="IPR021215">
    <property type="entry name" value="DUF2752"/>
</dbReference>
<keyword evidence="3" id="KW-1185">Reference proteome</keyword>
<evidence type="ECO:0000313" key="3">
    <source>
        <dbReference type="Proteomes" id="UP000242367"/>
    </source>
</evidence>
<protein>
    <recommendedName>
        <fullName evidence="4">DUF2752 domain-containing protein</fullName>
    </recommendedName>
</protein>
<dbReference type="EMBL" id="MTBP01000002">
    <property type="protein sequence ID" value="POM23950.1"/>
    <property type="molecule type" value="Genomic_DNA"/>
</dbReference>
<sequence>MSRTPTARRPVQRALAGPAVVAAVTAGAVALVGLVDPHEHGHYPSCPFLAVSGYYCPGCGGLRMVNSLVHGHVGTAFGSNPLAFLLLPAALYLWGRWTWLAAHGERMRSALFTPAAGWTAFGIALVYWIVRNLPFAHVLAP</sequence>
<keyword evidence="1" id="KW-0472">Membrane</keyword>
<keyword evidence="1" id="KW-0812">Transmembrane</keyword>
<gene>
    <name evidence="2" type="ORF">BTM25_25770</name>
</gene>
<accession>A0A2P4UFX8</accession>
<feature type="transmembrane region" description="Helical" evidence="1">
    <location>
        <begin position="111"/>
        <end position="130"/>
    </location>
</feature>
<dbReference type="AlphaFoldDB" id="A0A2P4UFX8"/>
<comment type="caution">
    <text evidence="2">The sequence shown here is derived from an EMBL/GenBank/DDBJ whole genome shotgun (WGS) entry which is preliminary data.</text>
</comment>
<dbReference type="RefSeq" id="WP_103563129.1">
    <property type="nucleotide sequence ID" value="NZ_MTBP01000002.1"/>
</dbReference>
<evidence type="ECO:0008006" key="4">
    <source>
        <dbReference type="Google" id="ProtNLM"/>
    </source>
</evidence>
<proteinExistence type="predicted"/>
<dbReference type="Pfam" id="PF10825">
    <property type="entry name" value="DUF2752"/>
    <property type="match status" value="1"/>
</dbReference>